<evidence type="ECO:0000256" key="6">
    <source>
        <dbReference type="ARBA" id="ARBA00023136"/>
    </source>
</evidence>
<feature type="transmembrane region" description="Helical" evidence="7">
    <location>
        <begin position="7"/>
        <end position="29"/>
    </location>
</feature>
<keyword evidence="5 7" id="KW-1133">Transmembrane helix</keyword>
<dbReference type="GO" id="GO:0072657">
    <property type="term" value="P:protein localization to membrane"/>
    <property type="evidence" value="ECO:0007669"/>
    <property type="project" value="TreeGrafter"/>
</dbReference>
<reference evidence="8" key="1">
    <citation type="submission" date="2020-12" db="EMBL/GenBank/DDBJ databases">
        <title>Metabolic potential, ecology and presence of endohyphal bacteria is reflected in genomic diversity of Mucoromycotina.</title>
        <authorList>
            <person name="Muszewska A."/>
            <person name="Okrasinska A."/>
            <person name="Steczkiewicz K."/>
            <person name="Drgas O."/>
            <person name="Orlowska M."/>
            <person name="Perlinska-Lenart U."/>
            <person name="Aleksandrzak-Piekarczyk T."/>
            <person name="Szatraj K."/>
            <person name="Zielenkiewicz U."/>
            <person name="Pilsyk S."/>
            <person name="Malc E."/>
            <person name="Mieczkowski P."/>
            <person name="Kruszewska J.S."/>
            <person name="Biernat P."/>
            <person name="Pawlowska J."/>
        </authorList>
    </citation>
    <scope>NUCLEOTIDE SEQUENCE</scope>
    <source>
        <strain evidence="8">WA0000017839</strain>
    </source>
</reference>
<accession>A0A8H7RFK9</accession>
<keyword evidence="6 7" id="KW-0472">Membrane</keyword>
<evidence type="ECO:0000256" key="3">
    <source>
        <dbReference type="ARBA" id="ARBA00022692"/>
    </source>
</evidence>
<evidence type="ECO:0000256" key="5">
    <source>
        <dbReference type="ARBA" id="ARBA00022989"/>
    </source>
</evidence>
<comment type="subcellular location">
    <subcellularLocation>
        <location evidence="1">Membrane</location>
        <topology evidence="1">Multi-pass membrane protein</topology>
    </subcellularLocation>
</comment>
<keyword evidence="3 7" id="KW-0812">Transmembrane</keyword>
<evidence type="ECO:0000256" key="4">
    <source>
        <dbReference type="ARBA" id="ARBA00022729"/>
    </source>
</evidence>
<feature type="transmembrane region" description="Helical" evidence="7">
    <location>
        <begin position="93"/>
        <end position="116"/>
    </location>
</feature>
<proteinExistence type="inferred from homology"/>
<comment type="similarity">
    <text evidence="2 7">Belongs to the nonaspanin (TM9SF) (TC 9.A.2) family.</text>
</comment>
<evidence type="ECO:0000313" key="8">
    <source>
        <dbReference type="EMBL" id="KAG2210064.1"/>
    </source>
</evidence>
<gene>
    <name evidence="8" type="ORF">INT47_003500</name>
</gene>
<feature type="transmembrane region" description="Helical" evidence="7">
    <location>
        <begin position="122"/>
        <end position="145"/>
    </location>
</feature>
<feature type="transmembrane region" description="Helical" evidence="7">
    <location>
        <begin position="35"/>
        <end position="56"/>
    </location>
</feature>
<dbReference type="Proteomes" id="UP000603453">
    <property type="component" value="Unassembled WGS sequence"/>
</dbReference>
<feature type="transmembrane region" description="Helical" evidence="7">
    <location>
        <begin position="157"/>
        <end position="181"/>
    </location>
</feature>
<sequence>TLFFVPTIIFLMIFVINMAALYESSLFAIPRSSLIYMIILWFLISTPLVFLGAYVCEKNYRQHKISHDSSVLISQIPKQRTGHLWYFQPMLRCIFGGIISFSALYVDMFYVIQSVWTEKYYYVSAILLVVLSISGMIMSITSIAVTHLDFYYEDYEWWWKSFYISFVSSVFMFIHMLYHYYTNSSLVITVPTVIYLGYSLITCAIYGLCMGTIGFFSSYCYVRNIYASIKVGF</sequence>
<organism evidence="8 9">
    <name type="scientific">Mucor saturninus</name>
    <dbReference type="NCBI Taxonomy" id="64648"/>
    <lineage>
        <taxon>Eukaryota</taxon>
        <taxon>Fungi</taxon>
        <taxon>Fungi incertae sedis</taxon>
        <taxon>Mucoromycota</taxon>
        <taxon>Mucoromycotina</taxon>
        <taxon>Mucoromycetes</taxon>
        <taxon>Mucorales</taxon>
        <taxon>Mucorineae</taxon>
        <taxon>Mucoraceae</taxon>
        <taxon>Mucor</taxon>
    </lineage>
</organism>
<name>A0A8H7RFK9_9FUNG</name>
<dbReference type="AlphaFoldDB" id="A0A8H7RFK9"/>
<feature type="transmembrane region" description="Helical" evidence="7">
    <location>
        <begin position="193"/>
        <end position="222"/>
    </location>
</feature>
<comment type="caution">
    <text evidence="8">The sequence shown here is derived from an EMBL/GenBank/DDBJ whole genome shotgun (WGS) entry which is preliminary data.</text>
</comment>
<feature type="non-terminal residue" evidence="8">
    <location>
        <position position="1"/>
    </location>
</feature>
<dbReference type="GO" id="GO:0016020">
    <property type="term" value="C:membrane"/>
    <property type="evidence" value="ECO:0007669"/>
    <property type="project" value="UniProtKB-SubCell"/>
</dbReference>
<dbReference type="PANTHER" id="PTHR10766">
    <property type="entry name" value="TRANSMEMBRANE 9 SUPERFAMILY PROTEIN"/>
    <property type="match status" value="1"/>
</dbReference>
<keyword evidence="4" id="KW-0732">Signal</keyword>
<comment type="caution">
    <text evidence="7">Lacks conserved residue(s) required for the propagation of feature annotation.</text>
</comment>
<dbReference type="InterPro" id="IPR004240">
    <property type="entry name" value="EMP70"/>
</dbReference>
<protein>
    <recommendedName>
        <fullName evidence="7">Transmembrane 9 superfamily member</fullName>
    </recommendedName>
</protein>
<evidence type="ECO:0000256" key="7">
    <source>
        <dbReference type="RuleBase" id="RU363079"/>
    </source>
</evidence>
<dbReference type="Pfam" id="PF02990">
    <property type="entry name" value="EMP70"/>
    <property type="match status" value="1"/>
</dbReference>
<evidence type="ECO:0000256" key="1">
    <source>
        <dbReference type="ARBA" id="ARBA00004141"/>
    </source>
</evidence>
<evidence type="ECO:0000256" key="2">
    <source>
        <dbReference type="ARBA" id="ARBA00005227"/>
    </source>
</evidence>
<evidence type="ECO:0000313" key="9">
    <source>
        <dbReference type="Proteomes" id="UP000603453"/>
    </source>
</evidence>
<dbReference type="EMBL" id="JAEPRD010000013">
    <property type="protein sequence ID" value="KAG2210064.1"/>
    <property type="molecule type" value="Genomic_DNA"/>
</dbReference>
<dbReference type="OrthoDB" id="1666796at2759"/>
<keyword evidence="9" id="KW-1185">Reference proteome</keyword>